<name>A0ABQ5W8P8_9HYPH</name>
<dbReference type="RefSeq" id="WP_284341824.1">
    <property type="nucleotide sequence ID" value="NZ_BSNS01000020.1"/>
</dbReference>
<dbReference type="Proteomes" id="UP001156691">
    <property type="component" value="Unassembled WGS sequence"/>
</dbReference>
<dbReference type="PANTHER" id="PTHR15364:SF0">
    <property type="entry name" value="2'-DEOXYNUCLEOSIDE 5'-PHOSPHATE N-HYDROLASE 1"/>
    <property type="match status" value="1"/>
</dbReference>
<dbReference type="SUPFAM" id="SSF52309">
    <property type="entry name" value="N-(deoxy)ribosyltransferase-like"/>
    <property type="match status" value="1"/>
</dbReference>
<dbReference type="InterPro" id="IPR007710">
    <property type="entry name" value="Nucleoside_deoxyribTrfase"/>
</dbReference>
<organism evidence="1 2">
    <name type="scientific">Devosia nitrariae</name>
    <dbReference type="NCBI Taxonomy" id="2071872"/>
    <lineage>
        <taxon>Bacteria</taxon>
        <taxon>Pseudomonadati</taxon>
        <taxon>Pseudomonadota</taxon>
        <taxon>Alphaproteobacteria</taxon>
        <taxon>Hyphomicrobiales</taxon>
        <taxon>Devosiaceae</taxon>
        <taxon>Devosia</taxon>
    </lineage>
</organism>
<dbReference type="PANTHER" id="PTHR15364">
    <property type="entry name" value="2'-DEOXYNUCLEOSIDE 5'-PHOSPHATE N-HYDROLASE 1"/>
    <property type="match status" value="1"/>
</dbReference>
<protein>
    <submittedName>
        <fullName evidence="1">Nucleoside 2-deoxyribosyltransferase</fullName>
    </submittedName>
</protein>
<dbReference type="InterPro" id="IPR051239">
    <property type="entry name" value="2'-dNMP_N-hydrolase"/>
</dbReference>
<dbReference type="EMBL" id="BSNS01000020">
    <property type="protein sequence ID" value="GLQ56413.1"/>
    <property type="molecule type" value="Genomic_DNA"/>
</dbReference>
<accession>A0ABQ5W8P8</accession>
<sequence>MALKVYIAGPEVFFPNGKEIIARKGELARRYGFEANTFGGGDYPSEKFAFGVAISKANEQTMRASDFILANMTPFRGLSTDVGTAYEIGFMCALGKAAFAYTNDPRAYDVRLSTDYYAGAVARGEDGMVRGPDGWMVEDHAMADNLMLDGAIVERGGTIARPPDGPVLPWDDLSVYESVLKTARAYFG</sequence>
<keyword evidence="2" id="KW-1185">Reference proteome</keyword>
<gene>
    <name evidence="1" type="ORF">GCM10010862_36720</name>
</gene>
<comment type="caution">
    <text evidence="1">The sequence shown here is derived from an EMBL/GenBank/DDBJ whole genome shotgun (WGS) entry which is preliminary data.</text>
</comment>
<dbReference type="Gene3D" id="3.40.50.450">
    <property type="match status" value="1"/>
</dbReference>
<evidence type="ECO:0000313" key="1">
    <source>
        <dbReference type="EMBL" id="GLQ56413.1"/>
    </source>
</evidence>
<reference evidence="2" key="1">
    <citation type="journal article" date="2019" name="Int. J. Syst. Evol. Microbiol.">
        <title>The Global Catalogue of Microorganisms (GCM) 10K type strain sequencing project: providing services to taxonomists for standard genome sequencing and annotation.</title>
        <authorList>
            <consortium name="The Broad Institute Genomics Platform"/>
            <consortium name="The Broad Institute Genome Sequencing Center for Infectious Disease"/>
            <person name="Wu L."/>
            <person name="Ma J."/>
        </authorList>
    </citation>
    <scope>NUCLEOTIDE SEQUENCE [LARGE SCALE GENOMIC DNA]</scope>
    <source>
        <strain evidence="2">NBRC 112416</strain>
    </source>
</reference>
<dbReference type="Pfam" id="PF05014">
    <property type="entry name" value="Nuc_deoxyrib_tr"/>
    <property type="match status" value="1"/>
</dbReference>
<proteinExistence type="predicted"/>
<evidence type="ECO:0000313" key="2">
    <source>
        <dbReference type="Proteomes" id="UP001156691"/>
    </source>
</evidence>